<accession>A0A3M4KIX7</accession>
<dbReference type="GO" id="GO:0016020">
    <property type="term" value="C:membrane"/>
    <property type="evidence" value="ECO:0007669"/>
    <property type="project" value="GOC"/>
</dbReference>
<keyword evidence="1" id="KW-0479">Metal-binding</keyword>
<keyword evidence="2" id="KW-0378">Hydrolase</keyword>
<proteinExistence type="predicted"/>
<dbReference type="GO" id="GO:0008758">
    <property type="term" value="F:UDP-2,3-diacylglucosamine hydrolase activity"/>
    <property type="evidence" value="ECO:0007669"/>
    <property type="project" value="TreeGrafter"/>
</dbReference>
<dbReference type="InterPro" id="IPR029052">
    <property type="entry name" value="Metallo-depent_PP-like"/>
</dbReference>
<feature type="transmembrane region" description="Helical" evidence="3">
    <location>
        <begin position="41"/>
        <end position="63"/>
    </location>
</feature>
<evidence type="ECO:0000256" key="3">
    <source>
        <dbReference type="SAM" id="Phobius"/>
    </source>
</evidence>
<dbReference type="EMBL" id="RBRA01000026">
    <property type="protein sequence ID" value="RMQ29024.1"/>
    <property type="molecule type" value="Genomic_DNA"/>
</dbReference>
<gene>
    <name evidence="5" type="ORF">ALQ08_00293</name>
</gene>
<comment type="caution">
    <text evidence="5">The sequence shown here is derived from an EMBL/GenBank/DDBJ whole genome shotgun (WGS) entry which is preliminary data.</text>
</comment>
<feature type="transmembrane region" description="Helical" evidence="3">
    <location>
        <begin position="148"/>
        <end position="167"/>
    </location>
</feature>
<organism evidence="5 6">
    <name type="scientific">Pseudomonas syringae pv. delphinii</name>
    <dbReference type="NCBI Taxonomy" id="192088"/>
    <lineage>
        <taxon>Bacteria</taxon>
        <taxon>Pseudomonadati</taxon>
        <taxon>Pseudomonadota</taxon>
        <taxon>Gammaproteobacteria</taxon>
        <taxon>Pseudomonadales</taxon>
        <taxon>Pseudomonadaceae</taxon>
        <taxon>Pseudomonas</taxon>
    </lineage>
</organism>
<protein>
    <submittedName>
        <fullName evidence="5">Metallophosphoesterase</fullName>
    </submittedName>
</protein>
<evidence type="ECO:0000313" key="6">
    <source>
        <dbReference type="Proteomes" id="UP000269044"/>
    </source>
</evidence>
<dbReference type="GO" id="GO:0046872">
    <property type="term" value="F:metal ion binding"/>
    <property type="evidence" value="ECO:0007669"/>
    <property type="project" value="UniProtKB-KW"/>
</dbReference>
<name>A0A3M4KIX7_9PSED</name>
<reference evidence="5 6" key="1">
    <citation type="submission" date="2018-08" db="EMBL/GenBank/DDBJ databases">
        <title>Recombination of ecologically and evolutionarily significant loci maintains genetic cohesion in the Pseudomonas syringae species complex.</title>
        <authorList>
            <person name="Dillon M."/>
            <person name="Thakur S."/>
            <person name="Almeida R.N.D."/>
            <person name="Weir B.S."/>
            <person name="Guttman D.S."/>
        </authorList>
    </citation>
    <scope>NUCLEOTIDE SEQUENCE [LARGE SCALE GENOMIC DNA]</scope>
    <source>
        <strain evidence="5 6">ICMP 13052</strain>
    </source>
</reference>
<evidence type="ECO:0000313" key="5">
    <source>
        <dbReference type="EMBL" id="RMQ29024.1"/>
    </source>
</evidence>
<dbReference type="InterPro" id="IPR051158">
    <property type="entry name" value="Metallophosphoesterase_sf"/>
</dbReference>
<keyword evidence="3" id="KW-0472">Membrane</keyword>
<dbReference type="Gene3D" id="3.60.21.10">
    <property type="match status" value="1"/>
</dbReference>
<dbReference type="CDD" id="cd07385">
    <property type="entry name" value="MPP_YkuE_C"/>
    <property type="match status" value="1"/>
</dbReference>
<dbReference type="SUPFAM" id="SSF56300">
    <property type="entry name" value="Metallo-dependent phosphatases"/>
    <property type="match status" value="1"/>
</dbReference>
<dbReference type="Proteomes" id="UP000269044">
    <property type="component" value="Unassembled WGS sequence"/>
</dbReference>
<dbReference type="GO" id="GO:0009245">
    <property type="term" value="P:lipid A biosynthetic process"/>
    <property type="evidence" value="ECO:0007669"/>
    <property type="project" value="TreeGrafter"/>
</dbReference>
<sequence>MRCLRWGMSTTFQASRLASLRVFYSCSIHSIPCLPPPTHSMVFYIVFHIYLTVAYLYVLWRFVLPLPVARSWRALLALLLLAVSKYHLILIAVYGTMFSPEMPHVAVLLAGWLFCAFVLILVFTLLTDLACGVLALWRRVAIKRVFGWRLRSAIAMAALLLSAVGVYQAAQLPEVRRIDVTIEHLPRSLDGLRVVQLTDLHISRLFQKEWVEGVVSRTNALNADAVLISGDLIDGTVEARKDDVAPLGKLAAPLGVIAIPGNHEYYFDADRWIPEFQRLGMRVLVNEHVILQKGADQLVVAGVTDEAAPAFGHEGPNLLRALAGAPLNAPVILLKHRPSGAPDSAAAGVGLQLSGHTHGGMIKGLDLVVRSANQGFVSGSYDIGNMRLYVSNGAGLWNGFPIRLGVPAEITEITLRSGPAL</sequence>
<feature type="transmembrane region" description="Helical" evidence="3">
    <location>
        <begin position="109"/>
        <end position="136"/>
    </location>
</feature>
<dbReference type="AlphaFoldDB" id="A0A3M4KIX7"/>
<dbReference type="PANTHER" id="PTHR31302">
    <property type="entry name" value="TRANSMEMBRANE PROTEIN WITH METALLOPHOSPHOESTERASE DOMAIN-RELATED"/>
    <property type="match status" value="1"/>
</dbReference>
<dbReference type="PANTHER" id="PTHR31302:SF31">
    <property type="entry name" value="PHOSPHODIESTERASE YAEI"/>
    <property type="match status" value="1"/>
</dbReference>
<dbReference type="InterPro" id="IPR004843">
    <property type="entry name" value="Calcineurin-like_PHP"/>
</dbReference>
<feature type="transmembrane region" description="Helical" evidence="3">
    <location>
        <begin position="75"/>
        <end position="97"/>
    </location>
</feature>
<dbReference type="Pfam" id="PF00149">
    <property type="entry name" value="Metallophos"/>
    <property type="match status" value="1"/>
</dbReference>
<feature type="domain" description="Calcineurin-like phosphoesterase" evidence="4">
    <location>
        <begin position="192"/>
        <end position="359"/>
    </location>
</feature>
<keyword evidence="3" id="KW-1133">Transmembrane helix</keyword>
<evidence type="ECO:0000256" key="2">
    <source>
        <dbReference type="ARBA" id="ARBA00022801"/>
    </source>
</evidence>
<evidence type="ECO:0000256" key="1">
    <source>
        <dbReference type="ARBA" id="ARBA00022723"/>
    </source>
</evidence>
<keyword evidence="3" id="KW-0812">Transmembrane</keyword>
<evidence type="ECO:0000259" key="4">
    <source>
        <dbReference type="Pfam" id="PF00149"/>
    </source>
</evidence>